<evidence type="ECO:0000313" key="3">
    <source>
        <dbReference type="Proteomes" id="UP000469430"/>
    </source>
</evidence>
<dbReference type="SUPFAM" id="SSF47413">
    <property type="entry name" value="lambda repressor-like DNA-binding domains"/>
    <property type="match status" value="1"/>
</dbReference>
<comment type="caution">
    <text evidence="2">The sequence shown here is derived from an EMBL/GenBank/DDBJ whole genome shotgun (WGS) entry which is preliminary data.</text>
</comment>
<dbReference type="GO" id="GO:0003677">
    <property type="term" value="F:DNA binding"/>
    <property type="evidence" value="ECO:0007669"/>
    <property type="project" value="InterPro"/>
</dbReference>
<dbReference type="PROSITE" id="PS50943">
    <property type="entry name" value="HTH_CROC1"/>
    <property type="match status" value="1"/>
</dbReference>
<organism evidence="2 3">
    <name type="scientific">Croceibacterium xixiisoli</name>
    <dbReference type="NCBI Taxonomy" id="1476466"/>
    <lineage>
        <taxon>Bacteria</taxon>
        <taxon>Pseudomonadati</taxon>
        <taxon>Pseudomonadota</taxon>
        <taxon>Alphaproteobacteria</taxon>
        <taxon>Sphingomonadales</taxon>
        <taxon>Erythrobacteraceae</taxon>
        <taxon>Croceibacterium</taxon>
    </lineage>
</organism>
<accession>A0A6I4TTH9</accession>
<evidence type="ECO:0000313" key="2">
    <source>
        <dbReference type="EMBL" id="MXO99162.1"/>
    </source>
</evidence>
<protein>
    <submittedName>
        <fullName evidence="2">Helix-turn-helix domain-containing protein</fullName>
    </submittedName>
</protein>
<dbReference type="OrthoDB" id="7427805at2"/>
<dbReference type="Gene3D" id="1.10.260.40">
    <property type="entry name" value="lambda repressor-like DNA-binding domains"/>
    <property type="match status" value="1"/>
</dbReference>
<dbReference type="RefSeq" id="WP_161390910.1">
    <property type="nucleotide sequence ID" value="NZ_JBHSCP010000001.1"/>
</dbReference>
<proteinExistence type="predicted"/>
<sequence>MATVAEDRPQSRNQDKIVLAACADGQIPASIIKRLVAGESPFRVYREHRGMTQAQLAEASGICHQQIDGLEQGGSLPAAGTAVLLAGALSISIDKLM</sequence>
<dbReference type="SMART" id="SM00530">
    <property type="entry name" value="HTH_XRE"/>
    <property type="match status" value="1"/>
</dbReference>
<dbReference type="CDD" id="cd00093">
    <property type="entry name" value="HTH_XRE"/>
    <property type="match status" value="1"/>
</dbReference>
<dbReference type="AlphaFoldDB" id="A0A6I4TTH9"/>
<keyword evidence="3" id="KW-1185">Reference proteome</keyword>
<feature type="domain" description="HTH cro/C1-type" evidence="1">
    <location>
        <begin position="42"/>
        <end position="96"/>
    </location>
</feature>
<dbReference type="Pfam" id="PF01381">
    <property type="entry name" value="HTH_3"/>
    <property type="match status" value="1"/>
</dbReference>
<reference evidence="2 3" key="1">
    <citation type="submission" date="2019-12" db="EMBL/GenBank/DDBJ databases">
        <title>Genomic-based taxomic classification of the family Erythrobacteraceae.</title>
        <authorList>
            <person name="Xu L."/>
        </authorList>
    </citation>
    <scope>NUCLEOTIDE SEQUENCE [LARGE SCALE GENOMIC DNA]</scope>
    <source>
        <strain evidence="2 3">S36</strain>
    </source>
</reference>
<dbReference type="EMBL" id="WTYJ01000002">
    <property type="protein sequence ID" value="MXO99162.1"/>
    <property type="molecule type" value="Genomic_DNA"/>
</dbReference>
<name>A0A6I4TTH9_9SPHN</name>
<dbReference type="InterPro" id="IPR001387">
    <property type="entry name" value="Cro/C1-type_HTH"/>
</dbReference>
<evidence type="ECO:0000259" key="1">
    <source>
        <dbReference type="PROSITE" id="PS50943"/>
    </source>
</evidence>
<dbReference type="InterPro" id="IPR010982">
    <property type="entry name" value="Lambda_DNA-bd_dom_sf"/>
</dbReference>
<dbReference type="Proteomes" id="UP000469430">
    <property type="component" value="Unassembled WGS sequence"/>
</dbReference>
<gene>
    <name evidence="2" type="ORF">GRI97_09185</name>
</gene>